<name>A0A517RH21_9PLAN</name>
<evidence type="ECO:0000256" key="1">
    <source>
        <dbReference type="SAM" id="Phobius"/>
    </source>
</evidence>
<dbReference type="KEGG" id="gaz:Pan241w_32670"/>
<dbReference type="PANTHER" id="PTHR14136">
    <property type="entry name" value="BTB_POZ DOMAIN-CONTAINING PROTEIN KCTD9"/>
    <property type="match status" value="1"/>
</dbReference>
<organism evidence="3 4">
    <name type="scientific">Gimesia alba</name>
    <dbReference type="NCBI Taxonomy" id="2527973"/>
    <lineage>
        <taxon>Bacteria</taxon>
        <taxon>Pseudomonadati</taxon>
        <taxon>Planctomycetota</taxon>
        <taxon>Planctomycetia</taxon>
        <taxon>Planctomycetales</taxon>
        <taxon>Planctomycetaceae</taxon>
        <taxon>Gimesia</taxon>
    </lineage>
</organism>
<protein>
    <submittedName>
        <fullName evidence="3">Secreted effector protein pipB2</fullName>
    </submittedName>
</protein>
<sequence length="413" mass="45493">MSDPEHVKIVRQGTEALTKWQAENPETALDLSGANLGGVELSGANLHEANLSEANLFHTNLKKANLSKSNLSKANLFHADLSEANLRYANLSEANLHDANLGQANLLSADLSRAQMFNAEFIDANLLNVNLSQANMKMAIFKMAILREANLCEANLSKADLSWCDLSGSNLTKADLNSANLSDADLSWCNLTAAKLNETNFTGATLNAADLSLALLQGTILESVELTNVIVDARTYFSGCKFNKKSDATGTALRTARFNPITDLSYLEWNMRRQMWEQKYQEMPAVKRWAIQAFWWTSDYGNSTQRILGCIVGFAFLFAMIYSSSILLDDYIISSEFPFVELPDKLVGASIFMRMYSCLYFSCVTMTTLGFGDIHANPLSVTGQALVMLEVLIGYILLGSLITRLSVSFTSVE</sequence>
<reference evidence="3 4" key="1">
    <citation type="submission" date="2019-02" db="EMBL/GenBank/DDBJ databases">
        <title>Deep-cultivation of Planctomycetes and their phenomic and genomic characterization uncovers novel biology.</title>
        <authorList>
            <person name="Wiegand S."/>
            <person name="Jogler M."/>
            <person name="Boedeker C."/>
            <person name="Pinto D."/>
            <person name="Vollmers J."/>
            <person name="Rivas-Marin E."/>
            <person name="Kohn T."/>
            <person name="Peeters S.H."/>
            <person name="Heuer A."/>
            <person name="Rast P."/>
            <person name="Oberbeckmann S."/>
            <person name="Bunk B."/>
            <person name="Jeske O."/>
            <person name="Meyerdierks A."/>
            <person name="Storesund J.E."/>
            <person name="Kallscheuer N."/>
            <person name="Luecker S."/>
            <person name="Lage O.M."/>
            <person name="Pohl T."/>
            <person name="Merkel B.J."/>
            <person name="Hornburger P."/>
            <person name="Mueller R.-W."/>
            <person name="Bruemmer F."/>
            <person name="Labrenz M."/>
            <person name="Spormann A.M."/>
            <person name="Op den Camp H."/>
            <person name="Overmann J."/>
            <person name="Amann R."/>
            <person name="Jetten M.S.M."/>
            <person name="Mascher T."/>
            <person name="Medema M.H."/>
            <person name="Devos D.P."/>
            <person name="Kaster A.-K."/>
            <person name="Ovreas L."/>
            <person name="Rohde M."/>
            <person name="Galperin M.Y."/>
            <person name="Jogler C."/>
        </authorList>
    </citation>
    <scope>NUCLEOTIDE SEQUENCE [LARGE SCALE GENOMIC DNA]</scope>
    <source>
        <strain evidence="3 4">Pan241w</strain>
    </source>
</reference>
<dbReference type="EMBL" id="CP036269">
    <property type="protein sequence ID" value="QDT43168.1"/>
    <property type="molecule type" value="Genomic_DNA"/>
</dbReference>
<dbReference type="Gene3D" id="2.160.20.80">
    <property type="entry name" value="E3 ubiquitin-protein ligase SopA"/>
    <property type="match status" value="2"/>
</dbReference>
<evidence type="ECO:0000313" key="3">
    <source>
        <dbReference type="EMBL" id="QDT43168.1"/>
    </source>
</evidence>
<dbReference type="InterPro" id="IPR051082">
    <property type="entry name" value="Pentapeptide-BTB/POZ_domain"/>
</dbReference>
<keyword evidence="1" id="KW-0472">Membrane</keyword>
<dbReference type="RefSeq" id="WP_145217588.1">
    <property type="nucleotide sequence ID" value="NZ_CP036269.1"/>
</dbReference>
<evidence type="ECO:0000313" key="4">
    <source>
        <dbReference type="Proteomes" id="UP000317171"/>
    </source>
</evidence>
<gene>
    <name evidence="3" type="primary">pipB2_2</name>
    <name evidence="3" type="ORF">Pan241w_32670</name>
</gene>
<accession>A0A517RH21</accession>
<feature type="transmembrane region" description="Helical" evidence="1">
    <location>
        <begin position="307"/>
        <end position="328"/>
    </location>
</feature>
<dbReference type="SUPFAM" id="SSF81324">
    <property type="entry name" value="Voltage-gated potassium channels"/>
    <property type="match status" value="1"/>
</dbReference>
<dbReference type="InterPro" id="IPR013099">
    <property type="entry name" value="K_chnl_dom"/>
</dbReference>
<dbReference type="PANTHER" id="PTHR14136:SF17">
    <property type="entry name" value="BTB_POZ DOMAIN-CONTAINING PROTEIN KCTD9"/>
    <property type="match status" value="1"/>
</dbReference>
<feature type="transmembrane region" description="Helical" evidence="1">
    <location>
        <begin position="386"/>
        <end position="407"/>
    </location>
</feature>
<dbReference type="Gene3D" id="1.10.287.70">
    <property type="match status" value="1"/>
</dbReference>
<dbReference type="Pfam" id="PF00805">
    <property type="entry name" value="Pentapeptide"/>
    <property type="match status" value="4"/>
</dbReference>
<evidence type="ECO:0000259" key="2">
    <source>
        <dbReference type="Pfam" id="PF07885"/>
    </source>
</evidence>
<feature type="domain" description="Potassium channel" evidence="2">
    <location>
        <begin position="354"/>
        <end position="406"/>
    </location>
</feature>
<dbReference type="SUPFAM" id="SSF141571">
    <property type="entry name" value="Pentapeptide repeat-like"/>
    <property type="match status" value="2"/>
</dbReference>
<dbReference type="InterPro" id="IPR001646">
    <property type="entry name" value="5peptide_repeat"/>
</dbReference>
<dbReference type="OrthoDB" id="9813518at2"/>
<dbReference type="AlphaFoldDB" id="A0A517RH21"/>
<keyword evidence="4" id="KW-1185">Reference proteome</keyword>
<dbReference type="Pfam" id="PF07885">
    <property type="entry name" value="Ion_trans_2"/>
    <property type="match status" value="1"/>
</dbReference>
<keyword evidence="1" id="KW-0812">Transmembrane</keyword>
<proteinExistence type="predicted"/>
<keyword evidence="1" id="KW-1133">Transmembrane helix</keyword>
<feature type="transmembrane region" description="Helical" evidence="1">
    <location>
        <begin position="348"/>
        <end position="374"/>
    </location>
</feature>
<dbReference type="Proteomes" id="UP000317171">
    <property type="component" value="Chromosome"/>
</dbReference>